<comment type="caution">
    <text evidence="4">The sequence shown here is derived from an EMBL/GenBank/DDBJ whole genome shotgun (WGS) entry which is preliminary data.</text>
</comment>
<proteinExistence type="predicted"/>
<protein>
    <submittedName>
        <fullName evidence="4">Uncharacterized protein</fullName>
    </submittedName>
</protein>
<sequence length="60" mass="6595">MMLAAVVLPIFLDRTSRANALLKGNVDGIKCTRKVAKCMTRCHRRTHLGTIGLSLNLVCI</sequence>
<dbReference type="EMBL" id="QXFZ01001220">
    <property type="protein sequence ID" value="KAE9094503.1"/>
    <property type="molecule type" value="Genomic_DNA"/>
</dbReference>
<evidence type="ECO:0000313" key="3">
    <source>
        <dbReference type="EMBL" id="KAE9126497.1"/>
    </source>
</evidence>
<evidence type="ECO:0000313" key="2">
    <source>
        <dbReference type="EMBL" id="KAE9094503.1"/>
    </source>
</evidence>
<keyword evidence="7" id="KW-1185">Reference proteome</keyword>
<evidence type="ECO:0000313" key="8">
    <source>
        <dbReference type="Proteomes" id="UP000437068"/>
    </source>
</evidence>
<gene>
    <name evidence="5" type="ORF">PF001_g16959</name>
    <name evidence="4" type="ORF">PF005_g17670</name>
    <name evidence="3" type="ORF">PF006_g16714</name>
    <name evidence="2" type="ORF">PF007_g17734</name>
    <name evidence="1" type="ORF">PF009_g18869</name>
</gene>
<organism evidence="4 7">
    <name type="scientific">Phytophthora fragariae</name>
    <dbReference type="NCBI Taxonomy" id="53985"/>
    <lineage>
        <taxon>Eukaryota</taxon>
        <taxon>Sar</taxon>
        <taxon>Stramenopiles</taxon>
        <taxon>Oomycota</taxon>
        <taxon>Peronosporomycetes</taxon>
        <taxon>Peronosporales</taxon>
        <taxon>Peronosporaceae</taxon>
        <taxon>Phytophthora</taxon>
    </lineage>
</organism>
<reference evidence="6 7" key="1">
    <citation type="submission" date="2018-08" db="EMBL/GenBank/DDBJ databases">
        <title>Genomic investigation of the strawberry pathogen Phytophthora fragariae indicates pathogenicity is determined by transcriptional variation in three key races.</title>
        <authorList>
            <person name="Adams T.M."/>
            <person name="Armitage A.D."/>
            <person name="Sobczyk M.K."/>
            <person name="Bates H.J."/>
            <person name="Dunwell J.M."/>
            <person name="Nellist C.F."/>
            <person name="Harrison R.J."/>
        </authorList>
    </citation>
    <scope>NUCLEOTIDE SEQUENCE [LARGE SCALE GENOMIC DNA]</scope>
    <source>
        <strain evidence="5 8">A4</strain>
        <strain evidence="4 7">NOV-27</strain>
        <strain evidence="3 9">NOV-5</strain>
        <strain evidence="2 10">NOV-71</strain>
        <strain evidence="1 6">NOV-9</strain>
    </source>
</reference>
<evidence type="ECO:0000313" key="1">
    <source>
        <dbReference type="EMBL" id="KAE8931057.1"/>
    </source>
</evidence>
<evidence type="ECO:0000313" key="5">
    <source>
        <dbReference type="EMBL" id="KAE9296221.1"/>
    </source>
</evidence>
<name>A0A6A3X0S4_9STRA</name>
<evidence type="ECO:0000313" key="7">
    <source>
        <dbReference type="Proteomes" id="UP000433483"/>
    </source>
</evidence>
<evidence type="ECO:0000313" key="9">
    <source>
        <dbReference type="Proteomes" id="UP000440732"/>
    </source>
</evidence>
<dbReference type="EMBL" id="QXGB01001232">
    <property type="protein sequence ID" value="KAE9194477.1"/>
    <property type="molecule type" value="Genomic_DNA"/>
</dbReference>
<evidence type="ECO:0000313" key="4">
    <source>
        <dbReference type="EMBL" id="KAE9194477.1"/>
    </source>
</evidence>
<dbReference type="EMBL" id="QXGA01001183">
    <property type="protein sequence ID" value="KAE9126497.1"/>
    <property type="molecule type" value="Genomic_DNA"/>
</dbReference>
<evidence type="ECO:0000313" key="10">
    <source>
        <dbReference type="Proteomes" id="UP000441208"/>
    </source>
</evidence>
<dbReference type="EMBL" id="QXGE01001196">
    <property type="protein sequence ID" value="KAE9296221.1"/>
    <property type="molecule type" value="Genomic_DNA"/>
</dbReference>
<dbReference type="Proteomes" id="UP000437068">
    <property type="component" value="Unassembled WGS sequence"/>
</dbReference>
<evidence type="ECO:0000313" key="6">
    <source>
        <dbReference type="Proteomes" id="UP000429523"/>
    </source>
</evidence>
<dbReference type="Proteomes" id="UP000429523">
    <property type="component" value="Unassembled WGS sequence"/>
</dbReference>
<dbReference type="Proteomes" id="UP000441208">
    <property type="component" value="Unassembled WGS sequence"/>
</dbReference>
<dbReference type="Proteomes" id="UP000433483">
    <property type="component" value="Unassembled WGS sequence"/>
</dbReference>
<dbReference type="Proteomes" id="UP000440732">
    <property type="component" value="Unassembled WGS sequence"/>
</dbReference>
<dbReference type="EMBL" id="QXGF01001291">
    <property type="protein sequence ID" value="KAE8931057.1"/>
    <property type="molecule type" value="Genomic_DNA"/>
</dbReference>
<dbReference type="AlphaFoldDB" id="A0A6A3X0S4"/>
<accession>A0A6A3X0S4</accession>